<feature type="transmembrane region" description="Helical" evidence="1">
    <location>
        <begin position="79"/>
        <end position="98"/>
    </location>
</feature>
<evidence type="ECO:0000256" key="1">
    <source>
        <dbReference type="SAM" id="Phobius"/>
    </source>
</evidence>
<reference evidence="3" key="1">
    <citation type="journal article" date="2019" name="Int. J. Syst. Evol. Microbiol.">
        <title>The Global Catalogue of Microorganisms (GCM) 10K type strain sequencing project: providing services to taxonomists for standard genome sequencing and annotation.</title>
        <authorList>
            <consortium name="The Broad Institute Genomics Platform"/>
            <consortium name="The Broad Institute Genome Sequencing Center for Infectious Disease"/>
            <person name="Wu L."/>
            <person name="Ma J."/>
        </authorList>
    </citation>
    <scope>NUCLEOTIDE SEQUENCE [LARGE SCALE GENOMIC DNA]</scope>
    <source>
        <strain evidence="3">JCM 19173</strain>
    </source>
</reference>
<keyword evidence="1" id="KW-0812">Transmembrane</keyword>
<sequence length="106" mass="11047">MLLCLWLSLRDEPDAESARAGIVIALILACPLLGLAALWLRATLSLAAGVTSAWFGVFGGLWLLAVAAAPKDPGGPSTAILLGLAVLLSSGAGPAWFLRRLRRLKD</sequence>
<proteinExistence type="predicted"/>
<comment type="caution">
    <text evidence="2">The sequence shown here is derived from an EMBL/GenBank/DDBJ whole genome shotgun (WGS) entry which is preliminary data.</text>
</comment>
<keyword evidence="3" id="KW-1185">Reference proteome</keyword>
<dbReference type="RefSeq" id="WP_189070984.1">
    <property type="nucleotide sequence ID" value="NZ_BMPE01000030.1"/>
</dbReference>
<dbReference type="EMBL" id="BMPE01000030">
    <property type="protein sequence ID" value="GGL19024.1"/>
    <property type="molecule type" value="Genomic_DNA"/>
</dbReference>
<protein>
    <submittedName>
        <fullName evidence="2">Uncharacterized protein</fullName>
    </submittedName>
</protein>
<evidence type="ECO:0000313" key="3">
    <source>
        <dbReference type="Proteomes" id="UP000604341"/>
    </source>
</evidence>
<feature type="transmembrane region" description="Helical" evidence="1">
    <location>
        <begin position="46"/>
        <end position="67"/>
    </location>
</feature>
<organism evidence="2 3">
    <name type="scientific">Deinococcus radiotolerans</name>
    <dbReference type="NCBI Taxonomy" id="1309407"/>
    <lineage>
        <taxon>Bacteria</taxon>
        <taxon>Thermotogati</taxon>
        <taxon>Deinococcota</taxon>
        <taxon>Deinococci</taxon>
        <taxon>Deinococcales</taxon>
        <taxon>Deinococcaceae</taxon>
        <taxon>Deinococcus</taxon>
    </lineage>
</organism>
<evidence type="ECO:0000313" key="2">
    <source>
        <dbReference type="EMBL" id="GGL19024.1"/>
    </source>
</evidence>
<name>A0ABQ2FR86_9DEIO</name>
<gene>
    <name evidence="2" type="ORF">GCM10010844_42480</name>
</gene>
<dbReference type="Proteomes" id="UP000604341">
    <property type="component" value="Unassembled WGS sequence"/>
</dbReference>
<feature type="transmembrane region" description="Helical" evidence="1">
    <location>
        <begin position="20"/>
        <end position="39"/>
    </location>
</feature>
<keyword evidence="1" id="KW-1133">Transmembrane helix</keyword>
<accession>A0ABQ2FR86</accession>
<keyword evidence="1" id="KW-0472">Membrane</keyword>